<evidence type="ECO:0000256" key="1">
    <source>
        <dbReference type="SAM" id="SignalP"/>
    </source>
</evidence>
<evidence type="ECO:0008006" key="4">
    <source>
        <dbReference type="Google" id="ProtNLM"/>
    </source>
</evidence>
<dbReference type="Proteomes" id="UP001054902">
    <property type="component" value="Unassembled WGS sequence"/>
</dbReference>
<dbReference type="AlphaFoldDB" id="A0AAD3CCT3"/>
<proteinExistence type="predicted"/>
<name>A0AAD3CCT3_9STRA</name>
<protein>
    <recommendedName>
        <fullName evidence="4">Nucleotide exchange factor SIL1</fullName>
    </recommendedName>
</protein>
<keyword evidence="3" id="KW-1185">Reference proteome</keyword>
<sequence length="378" mass="41007">MKIASTTLSLALVSTSMAFTPLAVAPSMLVAQNTHHLNSLTFTRGPTKVNTILYETVDASESSEVLPPAEPVKPKPLSDEELGIISEIAKKEANELSSFLLSKISQMPPNTILTLRNASEEEFLDEVTDEQKQDLKIVGDALVEIMDETLKAGRDLLQTFLQCGEIRKLDGAIGKANKEGKLDMGFFAVLSMNIRDATIEARENGESTVASEEGQMGSGENPGRLQILQHIYTRCQEEVEKVVSPGVGLLNKLLRTEQSSIRANQLSHYLCPQAPKTIKSPDGKEVELAGSKALVNPSEFIEALQNAVKQIRTIEKSGGADKAAAAGLVESCRQVAIEARVAIGEGYGVESEELKEFELALQPVFRPETPESEYIKGL</sequence>
<accession>A0AAD3CCT3</accession>
<comment type="caution">
    <text evidence="2">The sequence shown here is derived from an EMBL/GenBank/DDBJ whole genome shotgun (WGS) entry which is preliminary data.</text>
</comment>
<evidence type="ECO:0000313" key="3">
    <source>
        <dbReference type="Proteomes" id="UP001054902"/>
    </source>
</evidence>
<feature type="signal peptide" evidence="1">
    <location>
        <begin position="1"/>
        <end position="18"/>
    </location>
</feature>
<keyword evidence="1" id="KW-0732">Signal</keyword>
<organism evidence="2 3">
    <name type="scientific">Chaetoceros tenuissimus</name>
    <dbReference type="NCBI Taxonomy" id="426638"/>
    <lineage>
        <taxon>Eukaryota</taxon>
        <taxon>Sar</taxon>
        <taxon>Stramenopiles</taxon>
        <taxon>Ochrophyta</taxon>
        <taxon>Bacillariophyta</taxon>
        <taxon>Coscinodiscophyceae</taxon>
        <taxon>Chaetocerotophycidae</taxon>
        <taxon>Chaetocerotales</taxon>
        <taxon>Chaetocerotaceae</taxon>
        <taxon>Chaetoceros</taxon>
    </lineage>
</organism>
<evidence type="ECO:0000313" key="2">
    <source>
        <dbReference type="EMBL" id="GFH43662.1"/>
    </source>
</evidence>
<feature type="chain" id="PRO_5041973875" description="Nucleotide exchange factor SIL1" evidence="1">
    <location>
        <begin position="19"/>
        <end position="378"/>
    </location>
</feature>
<gene>
    <name evidence="2" type="ORF">CTEN210_00135</name>
</gene>
<reference evidence="2 3" key="1">
    <citation type="journal article" date="2021" name="Sci. Rep.">
        <title>The genome of the diatom Chaetoceros tenuissimus carries an ancient integrated fragment of an extant virus.</title>
        <authorList>
            <person name="Hongo Y."/>
            <person name="Kimura K."/>
            <person name="Takaki Y."/>
            <person name="Yoshida Y."/>
            <person name="Baba S."/>
            <person name="Kobayashi G."/>
            <person name="Nagasaki K."/>
            <person name="Hano T."/>
            <person name="Tomaru Y."/>
        </authorList>
    </citation>
    <scope>NUCLEOTIDE SEQUENCE [LARGE SCALE GENOMIC DNA]</scope>
    <source>
        <strain evidence="2 3">NIES-3715</strain>
    </source>
</reference>
<dbReference type="EMBL" id="BLLK01000013">
    <property type="protein sequence ID" value="GFH43662.1"/>
    <property type="molecule type" value="Genomic_DNA"/>
</dbReference>